<evidence type="ECO:0000313" key="2">
    <source>
        <dbReference type="EMBL" id="TYH13913.1"/>
    </source>
</evidence>
<feature type="region of interest" description="Disordered" evidence="1">
    <location>
        <begin position="89"/>
        <end position="111"/>
    </location>
</feature>
<dbReference type="AlphaFoldDB" id="A0A5D2G7U4"/>
<proteinExistence type="predicted"/>
<evidence type="ECO:0000313" key="3">
    <source>
        <dbReference type="Proteomes" id="UP000323506"/>
    </source>
</evidence>
<dbReference type="EMBL" id="CM017693">
    <property type="protein sequence ID" value="TYH13913.1"/>
    <property type="molecule type" value="Genomic_DNA"/>
</dbReference>
<accession>A0A5D2G7U4</accession>
<organism evidence="2 3">
    <name type="scientific">Gossypium darwinii</name>
    <name type="common">Darwin's cotton</name>
    <name type="synonym">Gossypium barbadense var. darwinii</name>
    <dbReference type="NCBI Taxonomy" id="34276"/>
    <lineage>
        <taxon>Eukaryota</taxon>
        <taxon>Viridiplantae</taxon>
        <taxon>Streptophyta</taxon>
        <taxon>Embryophyta</taxon>
        <taxon>Tracheophyta</taxon>
        <taxon>Spermatophyta</taxon>
        <taxon>Magnoliopsida</taxon>
        <taxon>eudicotyledons</taxon>
        <taxon>Gunneridae</taxon>
        <taxon>Pentapetalae</taxon>
        <taxon>rosids</taxon>
        <taxon>malvids</taxon>
        <taxon>Malvales</taxon>
        <taxon>Malvaceae</taxon>
        <taxon>Malvoideae</taxon>
        <taxon>Gossypium</taxon>
    </lineage>
</organism>
<evidence type="ECO:0000256" key="1">
    <source>
        <dbReference type="SAM" id="MobiDB-lite"/>
    </source>
</evidence>
<protein>
    <submittedName>
        <fullName evidence="2">Uncharacterized protein</fullName>
    </submittedName>
</protein>
<dbReference type="Proteomes" id="UP000323506">
    <property type="component" value="Chromosome A06"/>
</dbReference>
<keyword evidence="3" id="KW-1185">Reference proteome</keyword>
<reference evidence="2 3" key="1">
    <citation type="submission" date="2019-06" db="EMBL/GenBank/DDBJ databases">
        <title>WGS assembly of Gossypium darwinii.</title>
        <authorList>
            <person name="Chen Z.J."/>
            <person name="Sreedasyam A."/>
            <person name="Ando A."/>
            <person name="Song Q."/>
            <person name="De L."/>
            <person name="Hulse-Kemp A."/>
            <person name="Ding M."/>
            <person name="Ye W."/>
            <person name="Kirkbride R."/>
            <person name="Jenkins J."/>
            <person name="Plott C."/>
            <person name="Lovell J."/>
            <person name="Lin Y.-M."/>
            <person name="Vaughn R."/>
            <person name="Liu B."/>
            <person name="Li W."/>
            <person name="Simpson S."/>
            <person name="Scheffler B."/>
            <person name="Saski C."/>
            <person name="Grover C."/>
            <person name="Hu G."/>
            <person name="Conover J."/>
            <person name="Carlson J."/>
            <person name="Shu S."/>
            <person name="Boston L."/>
            <person name="Williams M."/>
            <person name="Peterson D."/>
            <person name="Mcgee K."/>
            <person name="Jones D."/>
            <person name="Wendel J."/>
            <person name="Stelly D."/>
            <person name="Grimwood J."/>
            <person name="Schmutz J."/>
        </authorList>
    </citation>
    <scope>NUCLEOTIDE SEQUENCE [LARGE SCALE GENOMIC DNA]</scope>
    <source>
        <strain evidence="2">1808015.09</strain>
    </source>
</reference>
<sequence length="111" mass="12427">MIMKRKQETYSSTPVNSNYWHPLKLLAFSFQKPPVLMIAIPKEKNKSFLRSGCESHLSQRSFSLGIVAIAPPNRTPGHVVLLPSDWKTKKGGQHYPGQPYHSTGLDVPTAK</sequence>
<gene>
    <name evidence="2" type="ORF">ES288_A06G177500v1</name>
</gene>
<name>A0A5D2G7U4_GOSDA</name>